<dbReference type="GO" id="GO:0006261">
    <property type="term" value="P:DNA-templated DNA replication"/>
    <property type="evidence" value="ECO:0007669"/>
    <property type="project" value="InterPro"/>
</dbReference>
<proteinExistence type="predicted"/>
<reference evidence="3" key="1">
    <citation type="journal article" date="2015" name="Nature">
        <title>Complex archaea that bridge the gap between prokaryotes and eukaryotes.</title>
        <authorList>
            <person name="Spang A."/>
            <person name="Saw J.H."/>
            <person name="Jorgensen S.L."/>
            <person name="Zaremba-Niedzwiedzka K."/>
            <person name="Martijn J."/>
            <person name="Lind A.E."/>
            <person name="van Eijk R."/>
            <person name="Schleper C."/>
            <person name="Guy L."/>
            <person name="Ettema T.J."/>
        </authorList>
    </citation>
    <scope>NUCLEOTIDE SEQUENCE</scope>
</reference>
<dbReference type="PANTHER" id="PTHR10133:SF27">
    <property type="entry name" value="DNA POLYMERASE NU"/>
    <property type="match status" value="1"/>
</dbReference>
<dbReference type="GO" id="GO:0003677">
    <property type="term" value="F:DNA binding"/>
    <property type="evidence" value="ECO:0007669"/>
    <property type="project" value="InterPro"/>
</dbReference>
<dbReference type="Gene3D" id="1.10.150.20">
    <property type="entry name" value="5' to 3' exonuclease, C-terminal subdomain"/>
    <property type="match status" value="1"/>
</dbReference>
<dbReference type="InterPro" id="IPR002298">
    <property type="entry name" value="DNA_polymerase_A"/>
</dbReference>
<evidence type="ECO:0000313" key="3">
    <source>
        <dbReference type="EMBL" id="KKL25394.1"/>
    </source>
</evidence>
<organism evidence="3">
    <name type="scientific">marine sediment metagenome</name>
    <dbReference type="NCBI Taxonomy" id="412755"/>
    <lineage>
        <taxon>unclassified sequences</taxon>
        <taxon>metagenomes</taxon>
        <taxon>ecological metagenomes</taxon>
    </lineage>
</organism>
<dbReference type="InterPro" id="IPR043502">
    <property type="entry name" value="DNA/RNA_pol_sf"/>
</dbReference>
<gene>
    <name evidence="3" type="ORF">LCGC14_2405770</name>
</gene>
<dbReference type="SUPFAM" id="SSF56672">
    <property type="entry name" value="DNA/RNA polymerases"/>
    <property type="match status" value="1"/>
</dbReference>
<dbReference type="Gene3D" id="1.20.1060.10">
    <property type="entry name" value="Taq DNA Polymerase, Chain T, domain 4"/>
    <property type="match status" value="1"/>
</dbReference>
<name>A0A0F9BTZ1_9ZZZZ</name>
<evidence type="ECO:0000256" key="1">
    <source>
        <dbReference type="ARBA" id="ARBA00022705"/>
    </source>
</evidence>
<dbReference type="Gene3D" id="3.30.70.370">
    <property type="match status" value="1"/>
</dbReference>
<feature type="domain" description="DNA-directed DNA polymerase family A palm" evidence="2">
    <location>
        <begin position="213"/>
        <end position="424"/>
    </location>
</feature>
<dbReference type="SMART" id="SM00482">
    <property type="entry name" value="POLAc"/>
    <property type="match status" value="1"/>
</dbReference>
<feature type="non-terminal residue" evidence="3">
    <location>
        <position position="1"/>
    </location>
</feature>
<dbReference type="EMBL" id="LAZR01036230">
    <property type="protein sequence ID" value="KKL25394.1"/>
    <property type="molecule type" value="Genomic_DNA"/>
</dbReference>
<dbReference type="GO" id="GO:0006302">
    <property type="term" value="P:double-strand break repair"/>
    <property type="evidence" value="ECO:0007669"/>
    <property type="project" value="TreeGrafter"/>
</dbReference>
<dbReference type="PANTHER" id="PTHR10133">
    <property type="entry name" value="DNA POLYMERASE I"/>
    <property type="match status" value="1"/>
</dbReference>
<sequence length="479" mass="54466">IYESLLSHKLDNQLAEQSHFLLENILLPITEVFIKIQLRGVPINPFALAEGQEELDKRIVHIDELMRQLAKPFPLNVNAPADVARVLFAKFDFRPLEGNSTDRKKVLDKLTKSVATKRDLANVLNEEIPTLEDLFSLDEDRWFELLSESYPNYLFLMLLIVRRDLFKTRNTYLTELGNFMKKDARLHPVFNATGTVNGRCTASRPSLLNTKESPIVKRIFQPFSTKGDLWYFIHGDQSQFELRTYAGVAQDGGMIDFFIEQKRLGSKGVDIHTFAQQKVKELANATVTRLVAKTFVFGPLYGRTDESIANDLGISIDLAKQIGSTIRGFFPRGQEFAFEMLKEALETNMIVTPLGRIRHFPYLDDQMVWMVRNQCANAPIQATANDLNFLSLIELESRIESGELDMETFFPYHDAIEAGSPKGEVETNVAAMKEIMEGIGKKWLPDLFGEIPLEAKIAYGDTWEDAEPSELENRLYDAA</sequence>
<accession>A0A0F9BTZ1</accession>
<dbReference type="AlphaFoldDB" id="A0A0F9BTZ1"/>
<dbReference type="Pfam" id="PF00476">
    <property type="entry name" value="DNA_pol_A"/>
    <property type="match status" value="1"/>
</dbReference>
<dbReference type="PRINTS" id="PR00868">
    <property type="entry name" value="DNAPOLI"/>
</dbReference>
<evidence type="ECO:0000259" key="2">
    <source>
        <dbReference type="SMART" id="SM00482"/>
    </source>
</evidence>
<comment type="caution">
    <text evidence="3">The sequence shown here is derived from an EMBL/GenBank/DDBJ whole genome shotgun (WGS) entry which is preliminary data.</text>
</comment>
<protein>
    <recommendedName>
        <fullName evidence="2">DNA-directed DNA polymerase family A palm domain-containing protein</fullName>
    </recommendedName>
</protein>
<keyword evidence="1" id="KW-0235">DNA replication</keyword>
<dbReference type="GO" id="GO:0003887">
    <property type="term" value="F:DNA-directed DNA polymerase activity"/>
    <property type="evidence" value="ECO:0007669"/>
    <property type="project" value="InterPro"/>
</dbReference>
<dbReference type="InterPro" id="IPR001098">
    <property type="entry name" value="DNA-dir_DNA_pol_A_palm_dom"/>
</dbReference>